<dbReference type="EMBL" id="RBTN01000361">
    <property type="protein sequence ID" value="RMT67299.1"/>
    <property type="molecule type" value="Genomic_DNA"/>
</dbReference>
<keyword evidence="1" id="KW-0812">Transmembrane</keyword>
<dbReference type="RefSeq" id="WP_044424008.1">
    <property type="nucleotide sequence ID" value="NZ_RBTN01000361.1"/>
</dbReference>
<evidence type="ECO:0000256" key="1">
    <source>
        <dbReference type="SAM" id="Phobius"/>
    </source>
</evidence>
<proteinExistence type="predicted"/>
<evidence type="ECO:0000313" key="3">
    <source>
        <dbReference type="Proteomes" id="UP000268636"/>
    </source>
</evidence>
<reference evidence="2 3" key="1">
    <citation type="submission" date="2018-08" db="EMBL/GenBank/DDBJ databases">
        <title>Recombination of ecologically and evolutionarily significant loci maintains genetic cohesion in the Pseudomonas syringae species complex.</title>
        <authorList>
            <person name="Dillon M."/>
            <person name="Thakur S."/>
            <person name="Almeida R.N.D."/>
            <person name="Weir B.S."/>
            <person name="Guttman D.S."/>
        </authorList>
    </citation>
    <scope>NUCLEOTIDE SEQUENCE [LARGE SCALE GENOMIC DNA]</scope>
    <source>
        <strain evidence="2 3">ICMP 13786</strain>
    </source>
</reference>
<gene>
    <name evidence="2" type="ORF">ALP42_00703</name>
</gene>
<keyword evidence="1" id="KW-0472">Membrane</keyword>
<evidence type="ECO:0000313" key="2">
    <source>
        <dbReference type="EMBL" id="RMT67299.1"/>
    </source>
</evidence>
<sequence>MKKKVYKVQVNVTFRVSLANTWLALIALILAAFSSDIRQQYLTTWRGTAPCSESPSILYVLSGYLAIFSPK</sequence>
<dbReference type="Proteomes" id="UP000268636">
    <property type="component" value="Unassembled WGS sequence"/>
</dbReference>
<dbReference type="AlphaFoldDB" id="A0AB74B996"/>
<keyword evidence="1" id="KW-1133">Transmembrane helix</keyword>
<feature type="transmembrane region" description="Helical" evidence="1">
    <location>
        <begin position="12"/>
        <end position="33"/>
    </location>
</feature>
<comment type="caution">
    <text evidence="2">The sequence shown here is derived from an EMBL/GenBank/DDBJ whole genome shotgun (WGS) entry which is preliminary data.</text>
</comment>
<organism evidence="2 3">
    <name type="scientific">Pseudomonas savastanoi pv. nerii</name>
    <dbReference type="NCBI Taxonomy" id="360921"/>
    <lineage>
        <taxon>Bacteria</taxon>
        <taxon>Pseudomonadati</taxon>
        <taxon>Pseudomonadota</taxon>
        <taxon>Gammaproteobacteria</taxon>
        <taxon>Pseudomonadales</taxon>
        <taxon>Pseudomonadaceae</taxon>
        <taxon>Pseudomonas</taxon>
    </lineage>
</organism>
<name>A0AB74B996_PSESS</name>
<protein>
    <submittedName>
        <fullName evidence="2">Uncharacterized protein</fullName>
    </submittedName>
</protein>
<accession>A0AB74B996</accession>